<dbReference type="EMBL" id="KN840190">
    <property type="protein sequence ID" value="KIJ57668.1"/>
    <property type="molecule type" value="Genomic_DNA"/>
</dbReference>
<evidence type="ECO:0000256" key="2">
    <source>
        <dbReference type="ARBA" id="ARBA00022737"/>
    </source>
</evidence>
<dbReference type="PROSITE" id="PS50082">
    <property type="entry name" value="WD_REPEATS_2"/>
    <property type="match status" value="5"/>
</dbReference>
<feature type="compositionally biased region" description="Basic and acidic residues" evidence="4">
    <location>
        <begin position="286"/>
        <end position="309"/>
    </location>
</feature>
<dbReference type="InterPro" id="IPR020472">
    <property type="entry name" value="WD40_PAC1"/>
</dbReference>
<feature type="repeat" description="WD" evidence="3">
    <location>
        <begin position="44"/>
        <end position="85"/>
    </location>
</feature>
<dbReference type="CDD" id="cd00200">
    <property type="entry name" value="WD40"/>
    <property type="match status" value="1"/>
</dbReference>
<dbReference type="InterPro" id="IPR001680">
    <property type="entry name" value="WD40_rpt"/>
</dbReference>
<feature type="repeat" description="WD" evidence="3">
    <location>
        <begin position="91"/>
        <end position="127"/>
    </location>
</feature>
<name>A0A0C9VWS0_9AGAM</name>
<evidence type="ECO:0000256" key="4">
    <source>
        <dbReference type="SAM" id="MobiDB-lite"/>
    </source>
</evidence>
<dbReference type="PROSITE" id="PS00678">
    <property type="entry name" value="WD_REPEATS_1"/>
    <property type="match status" value="1"/>
</dbReference>
<feature type="repeat" description="WD" evidence="3">
    <location>
        <begin position="129"/>
        <end position="170"/>
    </location>
</feature>
<keyword evidence="1 3" id="KW-0853">WD repeat</keyword>
<gene>
    <name evidence="6" type="ORF">HYDPIDRAFT_34894</name>
</gene>
<evidence type="ECO:0000313" key="6">
    <source>
        <dbReference type="EMBL" id="KIJ57668.1"/>
    </source>
</evidence>
<dbReference type="Proteomes" id="UP000053820">
    <property type="component" value="Unassembled WGS sequence"/>
</dbReference>
<dbReference type="Pfam" id="PF23414">
    <property type="entry name" value="Beta-prop_EML_2"/>
    <property type="match status" value="1"/>
</dbReference>
<dbReference type="InterPro" id="IPR055442">
    <property type="entry name" value="Beta-prop_EML-like_2nd"/>
</dbReference>
<feature type="repeat" description="WD" evidence="3">
    <location>
        <begin position="214"/>
        <end position="248"/>
    </location>
</feature>
<proteinExistence type="predicted"/>
<evidence type="ECO:0000259" key="5">
    <source>
        <dbReference type="Pfam" id="PF23414"/>
    </source>
</evidence>
<keyword evidence="2" id="KW-0677">Repeat</keyword>
<dbReference type="HOGENOM" id="CLU_000288_57_33_1"/>
<dbReference type="PANTHER" id="PTHR19879:SF9">
    <property type="entry name" value="TRANSCRIPTION INITIATION FACTOR TFIID SUBUNIT 5"/>
    <property type="match status" value="1"/>
</dbReference>
<dbReference type="InterPro" id="IPR019775">
    <property type="entry name" value="WD40_repeat_CS"/>
</dbReference>
<dbReference type="InterPro" id="IPR015943">
    <property type="entry name" value="WD40/YVTN_repeat-like_dom_sf"/>
</dbReference>
<dbReference type="Pfam" id="PF00400">
    <property type="entry name" value="WD40"/>
    <property type="match status" value="1"/>
</dbReference>
<sequence>MAGIRNVSRKAYLWIRGRLPQEPPLPAPTSPQPPEPSPLPLATYTGHSSWIYSIAFLPDSKHVVSTSDDGTIRKWSLAEGHDVGEVIKVGSAVLAVAASEDGKLLASGGVDGKVILWDAKSHEKVVEGKERHSNVVGSLSFSRDSARIASASHDKSVIVRSTSTGERLAAPFTGHTDRVWSITISRDGRFIVSGSIDNTVKLWDAATHQQISPPLRHDGWVRFVSISPDAKYVASGGDDKKVKLWSLRKLVEPSYTIERDDVATQDNEHPKSSDSGNGDEGTPQPSDRDKEAKDEGAKVADARKDETESVRNFLDVSLETLYHPDELAQL</sequence>
<feature type="region of interest" description="Disordered" evidence="4">
    <location>
        <begin position="258"/>
        <end position="310"/>
    </location>
</feature>
<organism evidence="6 7">
    <name type="scientific">Hydnomerulius pinastri MD-312</name>
    <dbReference type="NCBI Taxonomy" id="994086"/>
    <lineage>
        <taxon>Eukaryota</taxon>
        <taxon>Fungi</taxon>
        <taxon>Dikarya</taxon>
        <taxon>Basidiomycota</taxon>
        <taxon>Agaricomycotina</taxon>
        <taxon>Agaricomycetes</taxon>
        <taxon>Agaricomycetidae</taxon>
        <taxon>Boletales</taxon>
        <taxon>Boletales incertae sedis</taxon>
        <taxon>Leucogyrophana</taxon>
    </lineage>
</organism>
<evidence type="ECO:0000256" key="1">
    <source>
        <dbReference type="ARBA" id="ARBA00022574"/>
    </source>
</evidence>
<feature type="repeat" description="WD" evidence="3">
    <location>
        <begin position="172"/>
        <end position="213"/>
    </location>
</feature>
<dbReference type="PROSITE" id="PS50294">
    <property type="entry name" value="WD_REPEATS_REGION"/>
    <property type="match status" value="4"/>
</dbReference>
<evidence type="ECO:0000256" key="3">
    <source>
        <dbReference type="PROSITE-ProRule" id="PRU00221"/>
    </source>
</evidence>
<accession>A0A0C9VWS0</accession>
<keyword evidence="7" id="KW-1185">Reference proteome</keyword>
<dbReference type="InterPro" id="IPR036322">
    <property type="entry name" value="WD40_repeat_dom_sf"/>
</dbReference>
<feature type="compositionally biased region" description="Basic and acidic residues" evidence="4">
    <location>
        <begin position="258"/>
        <end position="272"/>
    </location>
</feature>
<protein>
    <submittedName>
        <fullName evidence="6">Unplaced genomic scaffold scaffold_356, whole genome shotgun sequence</fullName>
    </submittedName>
</protein>
<dbReference type="PANTHER" id="PTHR19879">
    <property type="entry name" value="TRANSCRIPTION INITIATION FACTOR TFIID"/>
    <property type="match status" value="1"/>
</dbReference>
<dbReference type="Gene3D" id="2.130.10.10">
    <property type="entry name" value="YVTN repeat-like/Quinoprotein amine dehydrogenase"/>
    <property type="match status" value="3"/>
</dbReference>
<reference evidence="6 7" key="1">
    <citation type="submission" date="2014-04" db="EMBL/GenBank/DDBJ databases">
        <title>Evolutionary Origins and Diversification of the Mycorrhizal Mutualists.</title>
        <authorList>
            <consortium name="DOE Joint Genome Institute"/>
            <consortium name="Mycorrhizal Genomics Consortium"/>
            <person name="Kohler A."/>
            <person name="Kuo A."/>
            <person name="Nagy L.G."/>
            <person name="Floudas D."/>
            <person name="Copeland A."/>
            <person name="Barry K.W."/>
            <person name="Cichocki N."/>
            <person name="Veneault-Fourrey C."/>
            <person name="LaButti K."/>
            <person name="Lindquist E.A."/>
            <person name="Lipzen A."/>
            <person name="Lundell T."/>
            <person name="Morin E."/>
            <person name="Murat C."/>
            <person name="Riley R."/>
            <person name="Ohm R."/>
            <person name="Sun H."/>
            <person name="Tunlid A."/>
            <person name="Henrissat B."/>
            <person name="Grigoriev I.V."/>
            <person name="Hibbett D.S."/>
            <person name="Martin F."/>
        </authorList>
    </citation>
    <scope>NUCLEOTIDE SEQUENCE [LARGE SCALE GENOMIC DNA]</scope>
    <source>
        <strain evidence="6 7">MD-312</strain>
    </source>
</reference>
<dbReference type="SUPFAM" id="SSF50978">
    <property type="entry name" value="WD40 repeat-like"/>
    <property type="match status" value="1"/>
</dbReference>
<dbReference type="AlphaFoldDB" id="A0A0C9VWS0"/>
<evidence type="ECO:0000313" key="7">
    <source>
        <dbReference type="Proteomes" id="UP000053820"/>
    </source>
</evidence>
<dbReference type="PRINTS" id="PR00320">
    <property type="entry name" value="GPROTEINBRPT"/>
</dbReference>
<feature type="domain" description="EML-like second beta-propeller" evidence="5">
    <location>
        <begin position="52"/>
        <end position="213"/>
    </location>
</feature>
<dbReference type="SMART" id="SM00320">
    <property type="entry name" value="WD40"/>
    <property type="match status" value="5"/>
</dbReference>
<dbReference type="OrthoDB" id="2682234at2759"/>